<evidence type="ECO:0008006" key="4">
    <source>
        <dbReference type="Google" id="ProtNLM"/>
    </source>
</evidence>
<feature type="signal peptide" evidence="1">
    <location>
        <begin position="1"/>
        <end position="21"/>
    </location>
</feature>
<accession>A0ABT4UMR8</accession>
<sequence>MKTFKWIILMVCLGNIDLAKAQIKASDIQVPDAPGFVLADKAPSAVDRPTTPKTFGLSLYTLQQGGAIQTTPFWYWQREKLDFKAFMSKKNPLWETLNFSIATFKTDTSTTLSAGIRTHIFRIYNKKNKAAVSAIESNAATAIMMLDIEKEAEARAIMTKHDDSISNILSKPAFRMEFAAAFLGASPDNTFKNLASNKAGAWLNASYNPPNSDFNATLLSRYIWNIGESSATGKDSAFIDNGVSIAYQKKNLNLAFEYVNRIDVAVKDNYSRLAFVINYKISDEITLVSSFGKNYSEVSNIFTVFGAKFGIAGKQQNLN</sequence>
<proteinExistence type="predicted"/>
<dbReference type="RefSeq" id="WP_407031968.1">
    <property type="nucleotide sequence ID" value="NZ_JAQGEF010000015.1"/>
</dbReference>
<reference evidence="2 3" key="1">
    <citation type="submission" date="2022-12" db="EMBL/GenBank/DDBJ databases">
        <title>Chitinophagaceae gen. sp. nov., a new member of the family Chitinophagaceae, isolated from soil in a chemical factory.</title>
        <authorList>
            <person name="Ke Z."/>
        </authorList>
    </citation>
    <scope>NUCLEOTIDE SEQUENCE [LARGE SCALE GENOMIC DNA]</scope>
    <source>
        <strain evidence="2 3">LY-5</strain>
    </source>
</reference>
<organism evidence="2 3">
    <name type="scientific">Polluticaenibacter yanchengensis</name>
    <dbReference type="NCBI Taxonomy" id="3014562"/>
    <lineage>
        <taxon>Bacteria</taxon>
        <taxon>Pseudomonadati</taxon>
        <taxon>Bacteroidota</taxon>
        <taxon>Chitinophagia</taxon>
        <taxon>Chitinophagales</taxon>
        <taxon>Chitinophagaceae</taxon>
        <taxon>Polluticaenibacter</taxon>
    </lineage>
</organism>
<dbReference type="Proteomes" id="UP001210231">
    <property type="component" value="Unassembled WGS sequence"/>
</dbReference>
<name>A0ABT4UMR8_9BACT</name>
<protein>
    <recommendedName>
        <fullName evidence="4">DUF3078 domain-containing protein</fullName>
    </recommendedName>
</protein>
<keyword evidence="3" id="KW-1185">Reference proteome</keyword>
<evidence type="ECO:0000313" key="3">
    <source>
        <dbReference type="Proteomes" id="UP001210231"/>
    </source>
</evidence>
<evidence type="ECO:0000313" key="2">
    <source>
        <dbReference type="EMBL" id="MDA3615642.1"/>
    </source>
</evidence>
<dbReference type="EMBL" id="JAQGEF010000015">
    <property type="protein sequence ID" value="MDA3615642.1"/>
    <property type="molecule type" value="Genomic_DNA"/>
</dbReference>
<evidence type="ECO:0000256" key="1">
    <source>
        <dbReference type="SAM" id="SignalP"/>
    </source>
</evidence>
<comment type="caution">
    <text evidence="2">The sequence shown here is derived from an EMBL/GenBank/DDBJ whole genome shotgun (WGS) entry which is preliminary data.</text>
</comment>
<keyword evidence="1" id="KW-0732">Signal</keyword>
<feature type="chain" id="PRO_5046036216" description="DUF3078 domain-containing protein" evidence="1">
    <location>
        <begin position="22"/>
        <end position="319"/>
    </location>
</feature>
<gene>
    <name evidence="2" type="ORF">O3P16_12545</name>
</gene>